<feature type="region of interest" description="Disordered" evidence="1">
    <location>
        <begin position="1"/>
        <end position="30"/>
    </location>
</feature>
<proteinExistence type="predicted"/>
<dbReference type="Proteomes" id="UP000291116">
    <property type="component" value="Unassembled WGS sequence"/>
</dbReference>
<protein>
    <submittedName>
        <fullName evidence="2">Uncharacterized protein</fullName>
    </submittedName>
</protein>
<feature type="compositionally biased region" description="Basic and acidic residues" evidence="1">
    <location>
        <begin position="359"/>
        <end position="368"/>
    </location>
</feature>
<feature type="region of interest" description="Disordered" evidence="1">
    <location>
        <begin position="414"/>
        <end position="466"/>
    </location>
</feature>
<feature type="region of interest" description="Disordered" evidence="1">
    <location>
        <begin position="73"/>
        <end position="203"/>
    </location>
</feature>
<name>A0A448ZMC1_9STRA</name>
<feature type="compositionally biased region" description="Pro residues" evidence="1">
    <location>
        <begin position="387"/>
        <end position="396"/>
    </location>
</feature>
<evidence type="ECO:0000256" key="1">
    <source>
        <dbReference type="SAM" id="MobiDB-lite"/>
    </source>
</evidence>
<accession>A0A448ZMC1</accession>
<feature type="compositionally biased region" description="Acidic residues" evidence="1">
    <location>
        <begin position="522"/>
        <end position="536"/>
    </location>
</feature>
<organism evidence="2 3">
    <name type="scientific">Pseudo-nitzschia multistriata</name>
    <dbReference type="NCBI Taxonomy" id="183589"/>
    <lineage>
        <taxon>Eukaryota</taxon>
        <taxon>Sar</taxon>
        <taxon>Stramenopiles</taxon>
        <taxon>Ochrophyta</taxon>
        <taxon>Bacillariophyta</taxon>
        <taxon>Bacillariophyceae</taxon>
        <taxon>Bacillariophycidae</taxon>
        <taxon>Bacillariales</taxon>
        <taxon>Bacillariaceae</taxon>
        <taxon>Pseudo-nitzschia</taxon>
    </lineage>
</organism>
<feature type="compositionally biased region" description="Acidic residues" evidence="1">
    <location>
        <begin position="546"/>
        <end position="557"/>
    </location>
</feature>
<feature type="region of interest" description="Disordered" evidence="1">
    <location>
        <begin position="351"/>
        <end position="399"/>
    </location>
</feature>
<evidence type="ECO:0000313" key="2">
    <source>
        <dbReference type="EMBL" id="VEU43186.1"/>
    </source>
</evidence>
<dbReference type="EMBL" id="CAACVS010000528">
    <property type="protein sequence ID" value="VEU43186.1"/>
    <property type="molecule type" value="Genomic_DNA"/>
</dbReference>
<feature type="region of interest" description="Disordered" evidence="1">
    <location>
        <begin position="481"/>
        <end position="565"/>
    </location>
</feature>
<evidence type="ECO:0000313" key="3">
    <source>
        <dbReference type="Proteomes" id="UP000291116"/>
    </source>
</evidence>
<keyword evidence="3" id="KW-1185">Reference proteome</keyword>
<reference evidence="2 3" key="1">
    <citation type="submission" date="2019-01" db="EMBL/GenBank/DDBJ databases">
        <authorList>
            <person name="Ferrante I. M."/>
        </authorList>
    </citation>
    <scope>NUCLEOTIDE SEQUENCE [LARGE SCALE GENOMIC DNA]</scope>
    <source>
        <strain evidence="2 3">B856</strain>
    </source>
</reference>
<feature type="compositionally biased region" description="Polar residues" evidence="1">
    <location>
        <begin position="446"/>
        <end position="457"/>
    </location>
</feature>
<feature type="compositionally biased region" description="Basic residues" evidence="1">
    <location>
        <begin position="166"/>
        <end position="190"/>
    </location>
</feature>
<sequence length="596" mass="65574">MRTRSNKSTTPPAKPPAKKKKDDDSVDCGAWPESREMLRELSQYSAQKKNKLFSSQGTADPALKAIGAEVSWRTEENTCPGRKKKKAPSAVVPSQRSAPTTRRERIQLAPEEEETATKTKPRRVSLDQADKTTATPAVNRRPPIRNLYTNNKKKRTVSSTTANKNSKNKKKAPAANKKKAPPAAAMKKKTTAPAPALAPPPPAAVAAATTTAAVVESEAEGGELTQFEYAKKLINNPNAFNTLGSDEYATAESSSKGYAKKRKGCLNRFVRTILDATDPESNTPGDKVMYEMFTKKVPTNDGLTEDYLFYKNVGGKLNALKKTLMNQALMIWTLNIKNTIIFKTNFFKRSRTMTGPTPKGKDPPDPTKDPPSPQGHTKPFKELPAPFQGPPAPFKPSTPLFARSKITAMEVVPDPEIPTNPEVPTAPKVPTDPGPQSPSAKDQDITQDTALSPQGSHQPFKKHGSKVLGLEMAPVLPRYAPKAKVTPASTAPLKGQETQKPKKKQPKTKIITPQHRPHPLQLEDDVSMSTMEDESMSPEPSPLEELPPDESQDESPDESPNLRLSLRMNLRRSLRRSLRLRLRTSPRMSLWMSLLQ</sequence>
<gene>
    <name evidence="2" type="ORF">PSNMU_V1.4_AUG-EV-PASAV3_0101960</name>
</gene>
<dbReference type="AlphaFoldDB" id="A0A448ZMC1"/>